<organism evidence="3 4">
    <name type="scientific">Ancylostoma ceylanicum</name>
    <dbReference type="NCBI Taxonomy" id="53326"/>
    <lineage>
        <taxon>Eukaryota</taxon>
        <taxon>Metazoa</taxon>
        <taxon>Ecdysozoa</taxon>
        <taxon>Nematoda</taxon>
        <taxon>Chromadorea</taxon>
        <taxon>Rhabditida</taxon>
        <taxon>Rhabditina</taxon>
        <taxon>Rhabditomorpha</taxon>
        <taxon>Strongyloidea</taxon>
        <taxon>Ancylostomatidae</taxon>
        <taxon>Ancylostomatinae</taxon>
        <taxon>Ancylostoma</taxon>
    </lineage>
</organism>
<dbReference type="AlphaFoldDB" id="A0A016VSE8"/>
<reference evidence="4" key="1">
    <citation type="journal article" date="2015" name="Nat. Genet.">
        <title>The genome and transcriptome of the zoonotic hookworm Ancylostoma ceylanicum identify infection-specific gene families.</title>
        <authorList>
            <person name="Schwarz E.M."/>
            <person name="Hu Y."/>
            <person name="Antoshechkin I."/>
            <person name="Miller M.M."/>
            <person name="Sternberg P.W."/>
            <person name="Aroian R.V."/>
        </authorList>
    </citation>
    <scope>NUCLEOTIDE SEQUENCE</scope>
    <source>
        <strain evidence="4">HY135</strain>
    </source>
</reference>
<gene>
    <name evidence="3" type="primary">Acey_s0005.g2588</name>
    <name evidence="3" type="ORF">Y032_0005g2588</name>
</gene>
<protein>
    <recommendedName>
        <fullName evidence="1">Major sperm protein</fullName>
    </recommendedName>
</protein>
<dbReference type="InterPro" id="IPR000535">
    <property type="entry name" value="MSP_dom"/>
</dbReference>
<dbReference type="PROSITE" id="PS50202">
    <property type="entry name" value="MSP"/>
    <property type="match status" value="1"/>
</dbReference>
<keyword evidence="1" id="KW-0963">Cytoplasm</keyword>
<dbReference type="OrthoDB" id="75724at2759"/>
<accession>A0A016VSE8</accession>
<dbReference type="InterPro" id="IPR008962">
    <property type="entry name" value="PapD-like_sf"/>
</dbReference>
<evidence type="ECO:0000256" key="1">
    <source>
        <dbReference type="RuleBase" id="RU003425"/>
    </source>
</evidence>
<dbReference type="InterPro" id="IPR013783">
    <property type="entry name" value="Ig-like_fold"/>
</dbReference>
<sequence length="178" mass="20043">MTAISGAFSDTNKEEDMPRLIMLDQTYIIFDVDCIGNASEVVNIRRLSRAGIVAFRFQTNVPTRYIVKPCSGVLENTNPVRVNIVLYGNRYNPNHMLLVQAVEVRSKEEAKTVWQDPNLECRDMQTIRLKLGTTVLGVDRALGFDDNSKKTDASISQALFLSRKKGKAKVQELEGMFL</sequence>
<evidence type="ECO:0000313" key="4">
    <source>
        <dbReference type="Proteomes" id="UP000024635"/>
    </source>
</evidence>
<evidence type="ECO:0000259" key="2">
    <source>
        <dbReference type="PROSITE" id="PS50202"/>
    </source>
</evidence>
<comment type="function">
    <text evidence="1">Central component in molecular interactions underlying sperm crawling. Forms an extensive filament system that extends from sperm villipoda, along the leading edge of the pseudopod.</text>
</comment>
<proteinExistence type="predicted"/>
<dbReference type="SUPFAM" id="SSF49354">
    <property type="entry name" value="PapD-like"/>
    <property type="match status" value="1"/>
</dbReference>
<keyword evidence="4" id="KW-1185">Reference proteome</keyword>
<name>A0A016VSE8_9BILA</name>
<feature type="domain" description="MSP" evidence="2">
    <location>
        <begin position="19"/>
        <end position="132"/>
    </location>
</feature>
<dbReference type="Proteomes" id="UP000024635">
    <property type="component" value="Unassembled WGS sequence"/>
</dbReference>
<dbReference type="Gene3D" id="2.60.40.10">
    <property type="entry name" value="Immunoglobulins"/>
    <property type="match status" value="1"/>
</dbReference>
<keyword evidence="1" id="KW-0206">Cytoskeleton</keyword>
<comment type="caution">
    <text evidence="3">The sequence shown here is derived from an EMBL/GenBank/DDBJ whole genome shotgun (WGS) entry which is preliminary data.</text>
</comment>
<dbReference type="Pfam" id="PF00635">
    <property type="entry name" value="Motile_Sperm"/>
    <property type="match status" value="1"/>
</dbReference>
<dbReference type="EMBL" id="JARK01001341">
    <property type="protein sequence ID" value="EYC30340.1"/>
    <property type="molecule type" value="Genomic_DNA"/>
</dbReference>
<evidence type="ECO:0000313" key="3">
    <source>
        <dbReference type="EMBL" id="EYC30340.1"/>
    </source>
</evidence>